<keyword evidence="1" id="KW-1185">Reference proteome</keyword>
<evidence type="ECO:0000313" key="1">
    <source>
        <dbReference type="Proteomes" id="UP000887578"/>
    </source>
</evidence>
<organism evidence="1 2">
    <name type="scientific">Panagrolaimus davidi</name>
    <dbReference type="NCBI Taxonomy" id="227884"/>
    <lineage>
        <taxon>Eukaryota</taxon>
        <taxon>Metazoa</taxon>
        <taxon>Ecdysozoa</taxon>
        <taxon>Nematoda</taxon>
        <taxon>Chromadorea</taxon>
        <taxon>Rhabditida</taxon>
        <taxon>Tylenchina</taxon>
        <taxon>Panagrolaimomorpha</taxon>
        <taxon>Panagrolaimoidea</taxon>
        <taxon>Panagrolaimidae</taxon>
        <taxon>Panagrolaimus</taxon>
    </lineage>
</organism>
<accession>A0A914PJR2</accession>
<dbReference type="WBParaSite" id="PDA_v2.g18625.t1">
    <property type="protein sequence ID" value="PDA_v2.g18625.t1"/>
    <property type="gene ID" value="PDA_v2.g18625"/>
</dbReference>
<proteinExistence type="predicted"/>
<sequence>MFETFPSEVKGIIKFKTFKNDEIFEKCSELMKNECEIITDRRKGIKIARTIEIHDGLFFESIVSFENEYSLCWHPMLGYKNPPLGLFWFQHKMYDVGSKGDNPRMLTDGNDDFSD</sequence>
<name>A0A914PJR2_9BILA</name>
<reference evidence="2" key="1">
    <citation type="submission" date="2022-11" db="UniProtKB">
        <authorList>
            <consortium name="WormBaseParasite"/>
        </authorList>
    </citation>
    <scope>IDENTIFICATION</scope>
</reference>
<protein>
    <submittedName>
        <fullName evidence="2">Uncharacterized protein</fullName>
    </submittedName>
</protein>
<dbReference type="Proteomes" id="UP000887578">
    <property type="component" value="Unplaced"/>
</dbReference>
<dbReference type="AlphaFoldDB" id="A0A914PJR2"/>
<evidence type="ECO:0000313" key="2">
    <source>
        <dbReference type="WBParaSite" id="PDA_v2.g18625.t1"/>
    </source>
</evidence>